<protein>
    <recommendedName>
        <fullName evidence="16">DUF1211 domain-containing membrane protein</fullName>
    </recommendedName>
</protein>
<keyword evidence="4" id="KW-0633">Potassium transport</keyword>
<keyword evidence="6" id="KW-0631">Potassium channel</keyword>
<dbReference type="AlphaFoldDB" id="A0A367QDF6"/>
<evidence type="ECO:0000313" key="15">
    <source>
        <dbReference type="Proteomes" id="UP000252107"/>
    </source>
</evidence>
<keyword evidence="8 13" id="KW-1133">Transmembrane helix</keyword>
<evidence type="ECO:0000256" key="6">
    <source>
        <dbReference type="ARBA" id="ARBA00022826"/>
    </source>
</evidence>
<name>A0A367QDF6_9NOSO</name>
<evidence type="ECO:0000256" key="7">
    <source>
        <dbReference type="ARBA" id="ARBA00022958"/>
    </source>
</evidence>
<dbReference type="EMBL" id="LXQD01000327">
    <property type="protein sequence ID" value="RCJ22228.1"/>
    <property type="molecule type" value="Genomic_DNA"/>
</dbReference>
<feature type="transmembrane region" description="Helical" evidence="13">
    <location>
        <begin position="89"/>
        <end position="108"/>
    </location>
</feature>
<keyword evidence="7" id="KW-0630">Potassium</keyword>
<keyword evidence="3" id="KW-0813">Transport</keyword>
<organism evidence="14 15">
    <name type="scientific">Nostoc minutum NIES-26</name>
    <dbReference type="NCBI Taxonomy" id="1844469"/>
    <lineage>
        <taxon>Bacteria</taxon>
        <taxon>Bacillati</taxon>
        <taxon>Cyanobacteriota</taxon>
        <taxon>Cyanophyceae</taxon>
        <taxon>Nostocales</taxon>
        <taxon>Nostocaceae</taxon>
        <taxon>Nostoc</taxon>
    </lineage>
</organism>
<keyword evidence="9" id="KW-0406">Ion transport</keyword>
<evidence type="ECO:0000256" key="12">
    <source>
        <dbReference type="ARBA" id="ARBA00034430"/>
    </source>
</evidence>
<comment type="similarity">
    <text evidence="2">Belongs to the TMEM175 family.</text>
</comment>
<feature type="transmembrane region" description="Helical" evidence="13">
    <location>
        <begin position="128"/>
        <end position="151"/>
    </location>
</feature>
<evidence type="ECO:0000256" key="11">
    <source>
        <dbReference type="ARBA" id="ARBA00023303"/>
    </source>
</evidence>
<keyword evidence="10 13" id="KW-0472">Membrane</keyword>
<dbReference type="PANTHER" id="PTHR31462">
    <property type="entry name" value="ENDOSOMAL/LYSOSOMAL POTASSIUM CHANNEL TMEM175"/>
    <property type="match status" value="1"/>
</dbReference>
<dbReference type="GO" id="GO:0015252">
    <property type="term" value="F:proton channel activity"/>
    <property type="evidence" value="ECO:0007669"/>
    <property type="project" value="InterPro"/>
</dbReference>
<evidence type="ECO:0000256" key="10">
    <source>
        <dbReference type="ARBA" id="ARBA00023136"/>
    </source>
</evidence>
<keyword evidence="11" id="KW-0407">Ion channel</keyword>
<feature type="transmembrane region" description="Helical" evidence="13">
    <location>
        <begin position="172"/>
        <end position="205"/>
    </location>
</feature>
<gene>
    <name evidence="14" type="ORF">A6770_30025</name>
</gene>
<evidence type="ECO:0000256" key="4">
    <source>
        <dbReference type="ARBA" id="ARBA00022538"/>
    </source>
</evidence>
<evidence type="ECO:0008006" key="16">
    <source>
        <dbReference type="Google" id="ProtNLM"/>
    </source>
</evidence>
<evidence type="ECO:0000256" key="9">
    <source>
        <dbReference type="ARBA" id="ARBA00023065"/>
    </source>
</evidence>
<evidence type="ECO:0000256" key="8">
    <source>
        <dbReference type="ARBA" id="ARBA00022989"/>
    </source>
</evidence>
<comment type="caution">
    <text evidence="14">The sequence shown here is derived from an EMBL/GenBank/DDBJ whole genome shotgun (WGS) entry which is preliminary data.</text>
</comment>
<proteinExistence type="inferred from homology"/>
<dbReference type="GO" id="GO:0005267">
    <property type="term" value="F:potassium channel activity"/>
    <property type="evidence" value="ECO:0007669"/>
    <property type="project" value="UniProtKB-KW"/>
</dbReference>
<dbReference type="InterPro" id="IPR010617">
    <property type="entry name" value="TMEM175-like"/>
</dbReference>
<feature type="transmembrane region" description="Helical" evidence="13">
    <location>
        <begin position="21"/>
        <end position="40"/>
    </location>
</feature>
<accession>A0A367QDF6</accession>
<dbReference type="PANTHER" id="PTHR31462:SF5">
    <property type="entry name" value="ENDOSOMAL_LYSOSOMAL PROTON CHANNEL TMEM175"/>
    <property type="match status" value="1"/>
</dbReference>
<sequence length="219" mass="24946">MQFARQPDRQNNELTTNRIEAFSDGVFAIAITLLILEIRLPSQADATHGSLAAALLTIWPSYFAYIFSFAIVGIYWVNHHYIFKIYQKTDHVFNLLNLFFLMCISFLPFPTEVLGRHLLDVSEQRTTIAFYVFGLLLPAIAWFLTWIYACSNYRLIDAKLSPSFVRYLTRQYGLAVVIYLVTLLVALIQPGVALAIAVGLTFSFLRPSRKPVYLDLPPA</sequence>
<evidence type="ECO:0000256" key="2">
    <source>
        <dbReference type="ARBA" id="ARBA00006920"/>
    </source>
</evidence>
<feature type="transmembrane region" description="Helical" evidence="13">
    <location>
        <begin position="52"/>
        <end position="77"/>
    </location>
</feature>
<evidence type="ECO:0000313" key="14">
    <source>
        <dbReference type="EMBL" id="RCJ22228.1"/>
    </source>
</evidence>
<reference evidence="14" key="1">
    <citation type="submission" date="2016-04" db="EMBL/GenBank/DDBJ databases">
        <authorList>
            <person name="Tabuchi Yagui T.R."/>
        </authorList>
    </citation>
    <scope>NUCLEOTIDE SEQUENCE [LARGE SCALE GENOMIC DNA]</scope>
    <source>
        <strain evidence="14">NIES-26</strain>
    </source>
</reference>
<dbReference type="GO" id="GO:0016020">
    <property type="term" value="C:membrane"/>
    <property type="evidence" value="ECO:0007669"/>
    <property type="project" value="UniProtKB-SubCell"/>
</dbReference>
<dbReference type="Pfam" id="PF06736">
    <property type="entry name" value="TMEM175"/>
    <property type="match status" value="1"/>
</dbReference>
<comment type="subcellular location">
    <subcellularLocation>
        <location evidence="1">Membrane</location>
        <topology evidence="1">Multi-pass membrane protein</topology>
    </subcellularLocation>
</comment>
<keyword evidence="5 13" id="KW-0812">Transmembrane</keyword>
<evidence type="ECO:0000256" key="3">
    <source>
        <dbReference type="ARBA" id="ARBA00022448"/>
    </source>
</evidence>
<dbReference type="Proteomes" id="UP000252107">
    <property type="component" value="Unassembled WGS sequence"/>
</dbReference>
<comment type="catalytic activity">
    <reaction evidence="12">
        <text>K(+)(in) = K(+)(out)</text>
        <dbReference type="Rhea" id="RHEA:29463"/>
        <dbReference type="ChEBI" id="CHEBI:29103"/>
    </reaction>
</comment>
<keyword evidence="15" id="KW-1185">Reference proteome</keyword>
<evidence type="ECO:0000256" key="5">
    <source>
        <dbReference type="ARBA" id="ARBA00022692"/>
    </source>
</evidence>
<evidence type="ECO:0000256" key="1">
    <source>
        <dbReference type="ARBA" id="ARBA00004141"/>
    </source>
</evidence>
<evidence type="ECO:0000256" key="13">
    <source>
        <dbReference type="SAM" id="Phobius"/>
    </source>
</evidence>